<protein>
    <submittedName>
        <fullName evidence="1">Uncharacterized protein</fullName>
    </submittedName>
</protein>
<dbReference type="OrthoDB" id="2681790at2759"/>
<gene>
    <name evidence="1" type="ORF">JVT61DRAFT_8355</name>
</gene>
<sequence>MSNALNKLLALAVPDLSAVKKEALLTTYNDATGDLINLVKCTPDNKSELMDEQEMWIAQWEKAMGEILCNQSSRPNLVISW</sequence>
<evidence type="ECO:0000313" key="1">
    <source>
        <dbReference type="EMBL" id="KAG6380263.1"/>
    </source>
</evidence>
<keyword evidence="2" id="KW-1185">Reference proteome</keyword>
<dbReference type="AlphaFoldDB" id="A0A8I2Z052"/>
<comment type="caution">
    <text evidence="1">The sequence shown here is derived from an EMBL/GenBank/DDBJ whole genome shotgun (WGS) entry which is preliminary data.</text>
</comment>
<dbReference type="EMBL" id="JAGFBS010000003">
    <property type="protein sequence ID" value="KAG6380263.1"/>
    <property type="molecule type" value="Genomic_DNA"/>
</dbReference>
<reference evidence="1" key="1">
    <citation type="submission" date="2021-03" db="EMBL/GenBank/DDBJ databases">
        <title>Evolutionary innovations through gain and loss of genes in the ectomycorrhizal Boletales.</title>
        <authorList>
            <person name="Wu G."/>
            <person name="Miyauchi S."/>
            <person name="Morin E."/>
            <person name="Yang Z.-L."/>
            <person name="Xu J."/>
            <person name="Martin F.M."/>
        </authorList>
    </citation>
    <scope>NUCLEOTIDE SEQUENCE</scope>
    <source>
        <strain evidence="1">BR01</strain>
    </source>
</reference>
<dbReference type="Proteomes" id="UP000683000">
    <property type="component" value="Unassembled WGS sequence"/>
</dbReference>
<name>A0A8I2Z052_9AGAM</name>
<evidence type="ECO:0000313" key="2">
    <source>
        <dbReference type="Proteomes" id="UP000683000"/>
    </source>
</evidence>
<organism evidence="1 2">
    <name type="scientific">Boletus reticuloceps</name>
    <dbReference type="NCBI Taxonomy" id="495285"/>
    <lineage>
        <taxon>Eukaryota</taxon>
        <taxon>Fungi</taxon>
        <taxon>Dikarya</taxon>
        <taxon>Basidiomycota</taxon>
        <taxon>Agaricomycotina</taxon>
        <taxon>Agaricomycetes</taxon>
        <taxon>Agaricomycetidae</taxon>
        <taxon>Boletales</taxon>
        <taxon>Boletineae</taxon>
        <taxon>Boletaceae</taxon>
        <taxon>Boletoideae</taxon>
        <taxon>Boletus</taxon>
    </lineage>
</organism>
<accession>A0A8I2Z052</accession>
<proteinExistence type="predicted"/>